<evidence type="ECO:0000313" key="2">
    <source>
        <dbReference type="Proteomes" id="UP000237000"/>
    </source>
</evidence>
<comment type="caution">
    <text evidence="1">The sequence shown here is derived from an EMBL/GenBank/DDBJ whole genome shotgun (WGS) entry which is preliminary data.</text>
</comment>
<reference evidence="2" key="1">
    <citation type="submission" date="2016-06" db="EMBL/GenBank/DDBJ databases">
        <title>Parallel loss of symbiosis genes in relatives of nitrogen-fixing non-legume Parasponia.</title>
        <authorList>
            <person name="Van Velzen R."/>
            <person name="Holmer R."/>
            <person name="Bu F."/>
            <person name="Rutten L."/>
            <person name="Van Zeijl A."/>
            <person name="Liu W."/>
            <person name="Santuari L."/>
            <person name="Cao Q."/>
            <person name="Sharma T."/>
            <person name="Shen D."/>
            <person name="Roswanjaya Y."/>
            <person name="Wardhani T."/>
            <person name="Kalhor M.S."/>
            <person name="Jansen J."/>
            <person name="Van den Hoogen J."/>
            <person name="Gungor B."/>
            <person name="Hartog M."/>
            <person name="Hontelez J."/>
            <person name="Verver J."/>
            <person name="Yang W.-C."/>
            <person name="Schijlen E."/>
            <person name="Repin R."/>
            <person name="Schilthuizen M."/>
            <person name="Schranz E."/>
            <person name="Heidstra R."/>
            <person name="Miyata K."/>
            <person name="Fedorova E."/>
            <person name="Kohlen W."/>
            <person name="Bisseling T."/>
            <person name="Smit S."/>
            <person name="Geurts R."/>
        </authorList>
    </citation>
    <scope>NUCLEOTIDE SEQUENCE [LARGE SCALE GENOMIC DNA]</scope>
    <source>
        <strain evidence="2">cv. RG33-2</strain>
    </source>
</reference>
<keyword evidence="2" id="KW-1185">Reference proteome</keyword>
<proteinExistence type="predicted"/>
<dbReference type="InParanoid" id="A0A2P5FLF4"/>
<dbReference type="AlphaFoldDB" id="A0A2P5FLF4"/>
<organism evidence="1 2">
    <name type="scientific">Trema orientale</name>
    <name type="common">Charcoal tree</name>
    <name type="synonym">Celtis orientalis</name>
    <dbReference type="NCBI Taxonomy" id="63057"/>
    <lineage>
        <taxon>Eukaryota</taxon>
        <taxon>Viridiplantae</taxon>
        <taxon>Streptophyta</taxon>
        <taxon>Embryophyta</taxon>
        <taxon>Tracheophyta</taxon>
        <taxon>Spermatophyta</taxon>
        <taxon>Magnoliopsida</taxon>
        <taxon>eudicotyledons</taxon>
        <taxon>Gunneridae</taxon>
        <taxon>Pentapetalae</taxon>
        <taxon>rosids</taxon>
        <taxon>fabids</taxon>
        <taxon>Rosales</taxon>
        <taxon>Cannabaceae</taxon>
        <taxon>Trema</taxon>
    </lineage>
</organism>
<name>A0A2P5FLF4_TREOI</name>
<dbReference type="EMBL" id="JXTC01000023">
    <property type="protein sequence ID" value="PON98630.1"/>
    <property type="molecule type" value="Genomic_DNA"/>
</dbReference>
<sequence length="43" mass="4893">MTLVRRLVILMGMSLRTVPTLGMSSTKRIVLLSRQKIQSSDFK</sequence>
<gene>
    <name evidence="1" type="ORF">TorRG33x02_055300</name>
</gene>
<evidence type="ECO:0000313" key="1">
    <source>
        <dbReference type="EMBL" id="PON98630.1"/>
    </source>
</evidence>
<protein>
    <submittedName>
        <fullName evidence="1">Uncharacterized protein</fullName>
    </submittedName>
</protein>
<dbReference type="Proteomes" id="UP000237000">
    <property type="component" value="Unassembled WGS sequence"/>
</dbReference>
<accession>A0A2P5FLF4</accession>